<dbReference type="PANTHER" id="PTHR42718:SF9">
    <property type="entry name" value="MAJOR FACILITATOR SUPERFAMILY MULTIDRUG TRANSPORTER MFSC"/>
    <property type="match status" value="1"/>
</dbReference>
<dbReference type="EMBL" id="PYBJ01000007">
    <property type="protein sequence ID" value="PSM42981.1"/>
    <property type="molecule type" value="Genomic_DNA"/>
</dbReference>
<feature type="transmembrane region" description="Helical" evidence="7">
    <location>
        <begin position="91"/>
        <end position="112"/>
    </location>
</feature>
<evidence type="ECO:0000256" key="2">
    <source>
        <dbReference type="ARBA" id="ARBA00022448"/>
    </source>
</evidence>
<feature type="transmembrane region" description="Helical" evidence="7">
    <location>
        <begin position="209"/>
        <end position="231"/>
    </location>
</feature>
<keyword evidence="5 7" id="KW-0472">Membrane</keyword>
<dbReference type="InterPro" id="IPR020846">
    <property type="entry name" value="MFS_dom"/>
</dbReference>
<feature type="transmembrane region" description="Helical" evidence="7">
    <location>
        <begin position="153"/>
        <end position="172"/>
    </location>
</feature>
<evidence type="ECO:0000256" key="6">
    <source>
        <dbReference type="ARBA" id="ARBA00023251"/>
    </source>
</evidence>
<feature type="transmembrane region" description="Helical" evidence="7">
    <location>
        <begin position="184"/>
        <end position="203"/>
    </location>
</feature>
<keyword evidence="4 7" id="KW-1133">Transmembrane helix</keyword>
<dbReference type="PROSITE" id="PS50850">
    <property type="entry name" value="MFS"/>
    <property type="match status" value="1"/>
</dbReference>
<feature type="transmembrane region" description="Helical" evidence="7">
    <location>
        <begin position="323"/>
        <end position="343"/>
    </location>
</feature>
<dbReference type="InterPro" id="IPR036259">
    <property type="entry name" value="MFS_trans_sf"/>
</dbReference>
<dbReference type="RefSeq" id="WP_107016663.1">
    <property type="nucleotide sequence ID" value="NZ_KZ679041.1"/>
</dbReference>
<feature type="domain" description="Major facilitator superfamily (MFS) profile" evidence="8">
    <location>
        <begin position="1"/>
        <end position="446"/>
    </location>
</feature>
<feature type="transmembrane region" description="Helical" evidence="7">
    <location>
        <begin position="66"/>
        <end position="85"/>
    </location>
</feature>
<dbReference type="GO" id="GO:0046677">
    <property type="term" value="P:response to antibiotic"/>
    <property type="evidence" value="ECO:0007669"/>
    <property type="project" value="UniProtKB-KW"/>
</dbReference>
<comment type="caution">
    <text evidence="9">The sequence shown here is derived from an EMBL/GenBank/DDBJ whole genome shotgun (WGS) entry which is preliminary data.</text>
</comment>
<dbReference type="OrthoDB" id="4484751at2"/>
<feature type="transmembrane region" description="Helical" evidence="7">
    <location>
        <begin position="34"/>
        <end position="54"/>
    </location>
</feature>
<evidence type="ECO:0000313" key="9">
    <source>
        <dbReference type="EMBL" id="PSM42981.1"/>
    </source>
</evidence>
<keyword evidence="3 7" id="KW-0812">Transmembrane</keyword>
<keyword evidence="2" id="KW-0813">Transport</keyword>
<evidence type="ECO:0000256" key="7">
    <source>
        <dbReference type="SAM" id="Phobius"/>
    </source>
</evidence>
<dbReference type="Gene3D" id="1.20.1250.20">
    <property type="entry name" value="MFS general substrate transporter like domains"/>
    <property type="match status" value="1"/>
</dbReference>
<dbReference type="GO" id="GO:0005886">
    <property type="term" value="C:plasma membrane"/>
    <property type="evidence" value="ECO:0007669"/>
    <property type="project" value="UniProtKB-SubCell"/>
</dbReference>
<keyword evidence="6" id="KW-0046">Antibiotic resistance</keyword>
<feature type="transmembrane region" description="Helical" evidence="7">
    <location>
        <begin position="124"/>
        <end position="147"/>
    </location>
</feature>
<feature type="transmembrane region" description="Helical" evidence="7">
    <location>
        <begin position="297"/>
        <end position="316"/>
    </location>
</feature>
<dbReference type="Proteomes" id="UP000240429">
    <property type="component" value="Unassembled WGS sequence"/>
</dbReference>
<feature type="transmembrane region" description="Helical" evidence="7">
    <location>
        <begin position="388"/>
        <end position="407"/>
    </location>
</feature>
<evidence type="ECO:0000256" key="4">
    <source>
        <dbReference type="ARBA" id="ARBA00022989"/>
    </source>
</evidence>
<dbReference type="Gene3D" id="1.20.1720.10">
    <property type="entry name" value="Multidrug resistance protein D"/>
    <property type="match status" value="1"/>
</dbReference>
<dbReference type="GO" id="GO:0022857">
    <property type="term" value="F:transmembrane transporter activity"/>
    <property type="evidence" value="ECO:0007669"/>
    <property type="project" value="InterPro"/>
</dbReference>
<evidence type="ECO:0000259" key="8">
    <source>
        <dbReference type="PROSITE" id="PS50850"/>
    </source>
</evidence>
<accession>A0A2P8Q9P8</accession>
<gene>
    <name evidence="9" type="ORF">C6Y14_12440</name>
</gene>
<dbReference type="AlphaFoldDB" id="A0A2P8Q9P8"/>
<sequence>MAMLSVSAVSYALVQSMVNPGLEALREHVGASRIGVSWVLAAFLLSSAVLTPVLGRLGDQIGKRRILVAVLLVLAAGSVVAALATTLPMLLVGRVLQGAGGAAIPLSFGIVRDLMPADQVSSKVGAIAAVSSVGVAIGVLVAGPIISALGVSWLFWLPAIANGIMALGVLLFVPETPVTSTGKLNYSAAVLLAGTLVLLLLPLTSGQRWGWGSVTTLGLFAAAVAAGVLWATIELRSKSPLIDMRVFRMRPVWTANLASFLFGFTLFAAFGFIPAFLQTPVSTGYGLGESITVSGLLFLPVAAVQFLTGLAAGPLARRFSVKALLVVGSLPIIIGFLLLARFHGNAWLISLETSIVGIGFGIGISALAAVVVHAVPAEHTGAAAGMNANVRTIGGAVGTALVATVLASHTGSGAFPDEAGYSTAFLLLAVGAVAVLAACLLIPAGKAAATIRSEERETVDEIVSERVDQRTF</sequence>
<feature type="transmembrane region" description="Helical" evidence="7">
    <location>
        <begin position="355"/>
        <end position="376"/>
    </location>
</feature>
<evidence type="ECO:0000256" key="5">
    <source>
        <dbReference type="ARBA" id="ARBA00023136"/>
    </source>
</evidence>
<dbReference type="PANTHER" id="PTHR42718">
    <property type="entry name" value="MAJOR FACILITATOR SUPERFAMILY MULTIDRUG TRANSPORTER MFSC"/>
    <property type="match status" value="1"/>
</dbReference>
<protein>
    <submittedName>
        <fullName evidence="9">MFS transporter</fullName>
    </submittedName>
</protein>
<evidence type="ECO:0000256" key="1">
    <source>
        <dbReference type="ARBA" id="ARBA00004651"/>
    </source>
</evidence>
<dbReference type="SUPFAM" id="SSF103473">
    <property type="entry name" value="MFS general substrate transporter"/>
    <property type="match status" value="1"/>
</dbReference>
<dbReference type="InterPro" id="IPR011701">
    <property type="entry name" value="MFS"/>
</dbReference>
<name>A0A2P8Q9P8_9ACTN</name>
<evidence type="ECO:0000313" key="10">
    <source>
        <dbReference type="Proteomes" id="UP000240429"/>
    </source>
</evidence>
<keyword evidence="10" id="KW-1185">Reference proteome</keyword>
<comment type="subcellular location">
    <subcellularLocation>
        <location evidence="1">Cell membrane</location>
        <topology evidence="1">Multi-pass membrane protein</topology>
    </subcellularLocation>
</comment>
<dbReference type="Pfam" id="PF07690">
    <property type="entry name" value="MFS_1"/>
    <property type="match status" value="1"/>
</dbReference>
<organism evidence="9 10">
    <name type="scientific">Streptomyces dioscori</name>
    <dbReference type="NCBI Taxonomy" id="2109333"/>
    <lineage>
        <taxon>Bacteria</taxon>
        <taxon>Bacillati</taxon>
        <taxon>Actinomycetota</taxon>
        <taxon>Actinomycetes</taxon>
        <taxon>Kitasatosporales</taxon>
        <taxon>Streptomycetaceae</taxon>
        <taxon>Streptomyces</taxon>
        <taxon>Streptomyces aurantiacus group</taxon>
    </lineage>
</organism>
<evidence type="ECO:0000256" key="3">
    <source>
        <dbReference type="ARBA" id="ARBA00022692"/>
    </source>
</evidence>
<feature type="transmembrane region" description="Helical" evidence="7">
    <location>
        <begin position="252"/>
        <end position="277"/>
    </location>
</feature>
<reference evidence="9 10" key="1">
    <citation type="submission" date="2018-03" db="EMBL/GenBank/DDBJ databases">
        <title>Streptomyces dioscori sp. nov., a novel endophytic actinobacterium isolated from bulbil of Dioscorea bulbifera L.</title>
        <authorList>
            <person name="Zhikuan W."/>
        </authorList>
    </citation>
    <scope>NUCLEOTIDE SEQUENCE [LARGE SCALE GENOMIC DNA]</scope>
    <source>
        <strain evidence="9 10">A217</strain>
    </source>
</reference>
<feature type="transmembrane region" description="Helical" evidence="7">
    <location>
        <begin position="419"/>
        <end position="442"/>
    </location>
</feature>
<proteinExistence type="predicted"/>